<organism evidence="7 8">
    <name type="scientific">Piscinibacter gummiphilus</name>
    <dbReference type="NCBI Taxonomy" id="946333"/>
    <lineage>
        <taxon>Bacteria</taxon>
        <taxon>Pseudomonadati</taxon>
        <taxon>Pseudomonadota</taxon>
        <taxon>Betaproteobacteria</taxon>
        <taxon>Burkholderiales</taxon>
        <taxon>Sphaerotilaceae</taxon>
        <taxon>Piscinibacter</taxon>
    </lineage>
</organism>
<evidence type="ECO:0000256" key="3">
    <source>
        <dbReference type="ARBA" id="ARBA00022670"/>
    </source>
</evidence>
<dbReference type="AlphaFoldDB" id="A0A1W6LF21"/>
<evidence type="ECO:0000256" key="1">
    <source>
        <dbReference type="ARBA" id="ARBA00001947"/>
    </source>
</evidence>
<keyword evidence="5" id="KW-0862">Zinc</keyword>
<evidence type="ECO:0000313" key="7">
    <source>
        <dbReference type="EMBL" id="ARN22861.1"/>
    </source>
</evidence>
<sequence length="209" mass="23044">MTLGFWQLGRWMGVPVALHWSALLPFGWCLLHRQNVLAALSSVLAFLVLMAVHELGHAVAARSRGLDVIGIRLYLLHGVCEVEAPEREEDDVFIAWGGVLAQLCLFVAALLVLQAASALLPGSAPVLQPVLFVFLHANIVIAALNLFPMAPLDGHRAWRVLPLLWRAAPPRLQALGRGLGRAVDIHRRRRIEKTSHAAANELLDRLRKK</sequence>
<evidence type="ECO:0000256" key="4">
    <source>
        <dbReference type="ARBA" id="ARBA00022801"/>
    </source>
</evidence>
<evidence type="ECO:0000256" key="2">
    <source>
        <dbReference type="ARBA" id="ARBA00007931"/>
    </source>
</evidence>
<comment type="similarity">
    <text evidence="2">Belongs to the peptidase M50B family.</text>
</comment>
<gene>
    <name evidence="7" type="ORF">A4W93_24745</name>
</gene>
<dbReference type="GO" id="GO:0006508">
    <property type="term" value="P:proteolysis"/>
    <property type="evidence" value="ECO:0007669"/>
    <property type="project" value="UniProtKB-KW"/>
</dbReference>
<keyword evidence="8" id="KW-1185">Reference proteome</keyword>
<dbReference type="GO" id="GO:0008237">
    <property type="term" value="F:metallopeptidase activity"/>
    <property type="evidence" value="ECO:0007669"/>
    <property type="project" value="UniProtKB-KW"/>
</dbReference>
<dbReference type="RefSeq" id="WP_085753169.1">
    <property type="nucleotide sequence ID" value="NZ_BSPR01000015.1"/>
</dbReference>
<evidence type="ECO:0000256" key="5">
    <source>
        <dbReference type="ARBA" id="ARBA00022833"/>
    </source>
</evidence>
<dbReference type="KEGG" id="rgu:A4W93_24745"/>
<keyword evidence="4" id="KW-0378">Hydrolase</keyword>
<accession>A0A1W6LF21</accession>
<keyword evidence="3" id="KW-0645">Protease</keyword>
<comment type="cofactor">
    <cofactor evidence="1">
        <name>Zn(2+)</name>
        <dbReference type="ChEBI" id="CHEBI:29105"/>
    </cofactor>
</comment>
<dbReference type="PANTHER" id="PTHR39188:SF3">
    <property type="entry name" value="STAGE IV SPORULATION PROTEIN FB"/>
    <property type="match status" value="1"/>
</dbReference>
<dbReference type="STRING" id="946333.A4W93_24745"/>
<proteinExistence type="inferred from homology"/>
<dbReference type="OrthoDB" id="9781963at2"/>
<keyword evidence="6" id="KW-0482">Metalloprotease</keyword>
<dbReference type="PANTHER" id="PTHR39188">
    <property type="entry name" value="MEMBRANE-ASSOCIATED ZINC METALLOPROTEASE M50B"/>
    <property type="match status" value="1"/>
</dbReference>
<protein>
    <submittedName>
        <fullName evidence="7">Uncharacterized protein</fullName>
    </submittedName>
</protein>
<evidence type="ECO:0000313" key="8">
    <source>
        <dbReference type="Proteomes" id="UP000193427"/>
    </source>
</evidence>
<reference evidence="7 8" key="1">
    <citation type="submission" date="2016-04" db="EMBL/GenBank/DDBJ databases">
        <title>Complete genome sequence of natural rubber-degrading, novel Gram-negative bacterium, Rhizobacter gummiphilus strain NS21.</title>
        <authorList>
            <person name="Tabata M."/>
            <person name="Kasai D."/>
            <person name="Fukuda M."/>
        </authorList>
    </citation>
    <scope>NUCLEOTIDE SEQUENCE [LARGE SCALE GENOMIC DNA]</scope>
    <source>
        <strain evidence="7 8">NS21</strain>
    </source>
</reference>
<evidence type="ECO:0000256" key="6">
    <source>
        <dbReference type="ARBA" id="ARBA00023049"/>
    </source>
</evidence>
<dbReference type="EMBL" id="CP015118">
    <property type="protein sequence ID" value="ARN22861.1"/>
    <property type="molecule type" value="Genomic_DNA"/>
</dbReference>
<dbReference type="Proteomes" id="UP000193427">
    <property type="component" value="Chromosome"/>
</dbReference>
<name>A0A1W6LF21_9BURK</name>